<keyword evidence="3" id="KW-1185">Reference proteome</keyword>
<gene>
    <name evidence="2" type="primary">pfh1</name>
    <name evidence="2" type="ORF">SNEC2469_LOCUS26533</name>
</gene>
<evidence type="ECO:0000313" key="3">
    <source>
        <dbReference type="Proteomes" id="UP000601435"/>
    </source>
</evidence>
<evidence type="ECO:0000313" key="2">
    <source>
        <dbReference type="EMBL" id="CAE7852854.1"/>
    </source>
</evidence>
<dbReference type="EMBL" id="CAJNJA010054172">
    <property type="protein sequence ID" value="CAE7852854.1"/>
    <property type="molecule type" value="Genomic_DNA"/>
</dbReference>
<sequence>MLSAALTRNSSMPSSRRWADITDDDDSEEVYVWDWEAFKREYLATHCRLTLMTPVCASVCLLATCDWAPRAAPLAPEAGAIVIDEDWKRQPHASVTKPVVPARPDASRRKKAKVPTPQKHPQPGVSSEEDEVLNAAFQRAEVQVP</sequence>
<reference evidence="2" key="1">
    <citation type="submission" date="2021-02" db="EMBL/GenBank/DDBJ databases">
        <authorList>
            <person name="Dougan E. K."/>
            <person name="Rhodes N."/>
            <person name="Thang M."/>
            <person name="Chan C."/>
        </authorList>
    </citation>
    <scope>NUCLEOTIDE SEQUENCE</scope>
</reference>
<proteinExistence type="predicted"/>
<name>A0A813A2Y4_9DINO</name>
<evidence type="ECO:0000256" key="1">
    <source>
        <dbReference type="SAM" id="MobiDB-lite"/>
    </source>
</evidence>
<protein>
    <submittedName>
        <fullName evidence="2">Pfh1 protein</fullName>
    </submittedName>
</protein>
<dbReference type="OrthoDB" id="10274252at2759"/>
<accession>A0A813A2Y4</accession>
<dbReference type="Proteomes" id="UP000601435">
    <property type="component" value="Unassembled WGS sequence"/>
</dbReference>
<dbReference type="AlphaFoldDB" id="A0A813A2Y4"/>
<feature type="region of interest" description="Disordered" evidence="1">
    <location>
        <begin position="91"/>
        <end position="132"/>
    </location>
</feature>
<organism evidence="2 3">
    <name type="scientific">Symbiodinium necroappetens</name>
    <dbReference type="NCBI Taxonomy" id="1628268"/>
    <lineage>
        <taxon>Eukaryota</taxon>
        <taxon>Sar</taxon>
        <taxon>Alveolata</taxon>
        <taxon>Dinophyceae</taxon>
        <taxon>Suessiales</taxon>
        <taxon>Symbiodiniaceae</taxon>
        <taxon>Symbiodinium</taxon>
    </lineage>
</organism>
<comment type="caution">
    <text evidence="2">The sequence shown here is derived from an EMBL/GenBank/DDBJ whole genome shotgun (WGS) entry which is preliminary data.</text>
</comment>
<feature type="non-terminal residue" evidence="2">
    <location>
        <position position="1"/>
    </location>
</feature>